<sequence length="41" mass="4414">MSASVQIGIYRERYAPPDAAAMCWEAYRTCIADQSDDGGSG</sequence>
<proteinExistence type="predicted"/>
<dbReference type="EMBL" id="UPHQ01000082">
    <property type="protein sequence ID" value="VBA38045.1"/>
    <property type="molecule type" value="Genomic_DNA"/>
</dbReference>
<dbReference type="RefSeq" id="WP_279637655.1">
    <property type="nucleotide sequence ID" value="NZ_UPHQ01000082.1"/>
</dbReference>
<dbReference type="AlphaFoldDB" id="A0A498Q159"/>
<gene>
    <name evidence="1" type="ORF">LAUMK13_01940</name>
</gene>
<name>A0A498Q159_9MYCO</name>
<evidence type="ECO:0000313" key="2">
    <source>
        <dbReference type="Proteomes" id="UP000267289"/>
    </source>
</evidence>
<evidence type="ECO:0000313" key="1">
    <source>
        <dbReference type="EMBL" id="VBA38045.1"/>
    </source>
</evidence>
<keyword evidence="2" id="KW-1185">Reference proteome</keyword>
<organism evidence="1 2">
    <name type="scientific">Mycobacterium innocens</name>
    <dbReference type="NCBI Taxonomy" id="2341083"/>
    <lineage>
        <taxon>Bacteria</taxon>
        <taxon>Bacillati</taxon>
        <taxon>Actinomycetota</taxon>
        <taxon>Actinomycetes</taxon>
        <taxon>Mycobacteriales</taxon>
        <taxon>Mycobacteriaceae</taxon>
        <taxon>Mycobacterium</taxon>
    </lineage>
</organism>
<dbReference type="Proteomes" id="UP000267289">
    <property type="component" value="Unassembled WGS sequence"/>
</dbReference>
<accession>A0A498Q159</accession>
<reference evidence="1 2" key="1">
    <citation type="submission" date="2018-09" db="EMBL/GenBank/DDBJ databases">
        <authorList>
            <person name="Tagini F."/>
        </authorList>
    </citation>
    <scope>NUCLEOTIDE SEQUENCE [LARGE SCALE GENOMIC DNA]</scope>
    <source>
        <strain evidence="1 2">MK13</strain>
    </source>
</reference>
<protein>
    <submittedName>
        <fullName evidence="1">Uncharacterized protein</fullName>
    </submittedName>
</protein>